<organism evidence="6 7">
    <name type="scientific">Effusibacillus lacus</name>
    <dbReference type="NCBI Taxonomy" id="1348429"/>
    <lineage>
        <taxon>Bacteria</taxon>
        <taxon>Bacillati</taxon>
        <taxon>Bacillota</taxon>
        <taxon>Bacilli</taxon>
        <taxon>Bacillales</taxon>
        <taxon>Alicyclobacillaceae</taxon>
        <taxon>Effusibacillus</taxon>
    </lineage>
</organism>
<dbReference type="PANTHER" id="PTHR35529">
    <property type="entry name" value="MANGANESE EFFLUX PUMP MNTP-RELATED"/>
    <property type="match status" value="1"/>
</dbReference>
<evidence type="ECO:0000313" key="7">
    <source>
        <dbReference type="Proteomes" id="UP000217785"/>
    </source>
</evidence>
<evidence type="ECO:0000256" key="2">
    <source>
        <dbReference type="ARBA" id="ARBA00022692"/>
    </source>
</evidence>
<dbReference type="Pfam" id="PF02659">
    <property type="entry name" value="Mntp"/>
    <property type="match status" value="2"/>
</dbReference>
<keyword evidence="7" id="KW-1185">Reference proteome</keyword>
<protein>
    <submittedName>
        <fullName evidence="6">Sporulation membrane protein YtaF</fullName>
    </submittedName>
</protein>
<keyword evidence="3 5" id="KW-1133">Transmembrane helix</keyword>
<sequence>MEFISLFILAFAVSLDGFGVGITYGLRGIRFPWWSLGVVTVLSATVILVSMGIGHIFAAVLSPNGAKLAGAGILILIGIWAIYQLFAKREDEGGSGLPGAAGARIFKLELKKLGLVIQILKTPAVADMDRSGSISSGEAMLLGLALSMDAFGAGIGASMIGCSALLTAVTISFMSLLFIGIGLKIGHKYAETGLVRRIAYLPGLILIAIGFAKMFS</sequence>
<comment type="caution">
    <text evidence="6">The sequence shown here is derived from an EMBL/GenBank/DDBJ whole genome shotgun (WGS) entry which is preliminary data.</text>
</comment>
<dbReference type="PANTHER" id="PTHR35529:SF2">
    <property type="entry name" value="SPORULATION PROTEIN YTAF-RELATED"/>
    <property type="match status" value="1"/>
</dbReference>
<feature type="transmembrane region" description="Helical" evidence="5">
    <location>
        <begin position="33"/>
        <end position="62"/>
    </location>
</feature>
<feature type="transmembrane region" description="Helical" evidence="5">
    <location>
        <begin position="68"/>
        <end position="86"/>
    </location>
</feature>
<evidence type="ECO:0000256" key="5">
    <source>
        <dbReference type="SAM" id="Phobius"/>
    </source>
</evidence>
<name>A0A292YGA8_9BACL</name>
<dbReference type="RefSeq" id="WP_231705693.1">
    <property type="nucleotide sequence ID" value="NZ_BDUF01000022.1"/>
</dbReference>
<feature type="transmembrane region" description="Helical" evidence="5">
    <location>
        <begin position="166"/>
        <end position="186"/>
    </location>
</feature>
<keyword evidence="4 5" id="KW-0472">Membrane</keyword>
<evidence type="ECO:0000256" key="1">
    <source>
        <dbReference type="ARBA" id="ARBA00022475"/>
    </source>
</evidence>
<dbReference type="EMBL" id="BDUF01000022">
    <property type="protein sequence ID" value="GAX89497.1"/>
    <property type="molecule type" value="Genomic_DNA"/>
</dbReference>
<keyword evidence="1" id="KW-1003">Cell membrane</keyword>
<evidence type="ECO:0000313" key="6">
    <source>
        <dbReference type="EMBL" id="GAX89497.1"/>
    </source>
</evidence>
<accession>A0A292YGA8</accession>
<dbReference type="Proteomes" id="UP000217785">
    <property type="component" value="Unassembled WGS sequence"/>
</dbReference>
<dbReference type="NCBIfam" id="TIGR02840">
    <property type="entry name" value="spore_YtaF"/>
    <property type="match status" value="1"/>
</dbReference>
<evidence type="ECO:0000256" key="3">
    <source>
        <dbReference type="ARBA" id="ARBA00022989"/>
    </source>
</evidence>
<reference evidence="7" key="1">
    <citation type="submission" date="2017-07" db="EMBL/GenBank/DDBJ databases">
        <title>Draft genome sequence of Effusibacillus lacus strain skLN1.</title>
        <authorList>
            <person name="Watanabe M."/>
            <person name="Kojima H."/>
            <person name="Fukui M."/>
        </authorList>
    </citation>
    <scope>NUCLEOTIDE SEQUENCE [LARGE SCALE GENOMIC DNA]</scope>
    <source>
        <strain evidence="7">skLN1</strain>
    </source>
</reference>
<dbReference type="InterPro" id="IPR003810">
    <property type="entry name" value="Mntp/YtaF"/>
</dbReference>
<keyword evidence="2 5" id="KW-0812">Transmembrane</keyword>
<dbReference type="InterPro" id="IPR014205">
    <property type="entry name" value="Spore_YtaF"/>
</dbReference>
<feature type="transmembrane region" description="Helical" evidence="5">
    <location>
        <begin position="6"/>
        <end position="26"/>
    </location>
</feature>
<proteinExistence type="predicted"/>
<evidence type="ECO:0000256" key="4">
    <source>
        <dbReference type="ARBA" id="ARBA00023136"/>
    </source>
</evidence>
<feature type="transmembrane region" description="Helical" evidence="5">
    <location>
        <begin position="198"/>
        <end position="215"/>
    </location>
</feature>
<dbReference type="AlphaFoldDB" id="A0A292YGA8"/>